<dbReference type="OrthoDB" id="8122262at2759"/>
<dbReference type="AlphaFoldDB" id="A0A834IC69"/>
<dbReference type="EMBL" id="JAACXV010004401">
    <property type="protein sequence ID" value="KAF7277054.1"/>
    <property type="molecule type" value="Genomic_DNA"/>
</dbReference>
<reference evidence="1" key="1">
    <citation type="submission" date="2020-08" db="EMBL/GenBank/DDBJ databases">
        <title>Genome sequencing and assembly of the red palm weevil Rhynchophorus ferrugineus.</title>
        <authorList>
            <person name="Dias G.B."/>
            <person name="Bergman C.M."/>
            <person name="Manee M."/>
        </authorList>
    </citation>
    <scope>NUCLEOTIDE SEQUENCE</scope>
    <source>
        <strain evidence="1">AA-2017</strain>
        <tissue evidence="1">Whole larva</tissue>
    </source>
</reference>
<accession>A0A834IC69</accession>
<dbReference type="GO" id="GO:0003676">
    <property type="term" value="F:nucleic acid binding"/>
    <property type="evidence" value="ECO:0007669"/>
    <property type="project" value="InterPro"/>
</dbReference>
<dbReference type="Proteomes" id="UP000625711">
    <property type="component" value="Unassembled WGS sequence"/>
</dbReference>
<dbReference type="PANTHER" id="PTHR47326:SF1">
    <property type="entry name" value="HTH PSQ-TYPE DOMAIN-CONTAINING PROTEIN"/>
    <property type="match status" value="1"/>
</dbReference>
<comment type="caution">
    <text evidence="1">The sequence shown here is derived from an EMBL/GenBank/DDBJ whole genome shotgun (WGS) entry which is preliminary data.</text>
</comment>
<organism evidence="1 2">
    <name type="scientific">Rhynchophorus ferrugineus</name>
    <name type="common">Red palm weevil</name>
    <name type="synonym">Curculio ferrugineus</name>
    <dbReference type="NCBI Taxonomy" id="354439"/>
    <lineage>
        <taxon>Eukaryota</taxon>
        <taxon>Metazoa</taxon>
        <taxon>Ecdysozoa</taxon>
        <taxon>Arthropoda</taxon>
        <taxon>Hexapoda</taxon>
        <taxon>Insecta</taxon>
        <taxon>Pterygota</taxon>
        <taxon>Neoptera</taxon>
        <taxon>Endopterygota</taxon>
        <taxon>Coleoptera</taxon>
        <taxon>Polyphaga</taxon>
        <taxon>Cucujiformia</taxon>
        <taxon>Curculionidae</taxon>
        <taxon>Dryophthorinae</taxon>
        <taxon>Rhynchophorus</taxon>
    </lineage>
</organism>
<gene>
    <name evidence="1" type="ORF">GWI33_009493</name>
</gene>
<name>A0A834IC69_RHYFE</name>
<protein>
    <submittedName>
        <fullName evidence="1">Uncharacterized protein</fullName>
    </submittedName>
</protein>
<dbReference type="InterPro" id="IPR036397">
    <property type="entry name" value="RNaseH_sf"/>
</dbReference>
<sequence>MWFQQDEATAHAVRSTIQLLNDVSPQRLISRSGELAWAVRYPDLTAPDFFLWVFLKSKVYVNKPQTTQHLKDNIHEIEEIQPQIDRGHHLADIIFQL</sequence>
<evidence type="ECO:0000313" key="1">
    <source>
        <dbReference type="EMBL" id="KAF7277054.1"/>
    </source>
</evidence>
<evidence type="ECO:0000313" key="2">
    <source>
        <dbReference type="Proteomes" id="UP000625711"/>
    </source>
</evidence>
<dbReference type="PANTHER" id="PTHR47326">
    <property type="entry name" value="TRANSPOSABLE ELEMENT TC3 TRANSPOSASE-LIKE PROTEIN"/>
    <property type="match status" value="1"/>
</dbReference>
<keyword evidence="2" id="KW-1185">Reference proteome</keyword>
<dbReference type="Gene3D" id="3.30.420.10">
    <property type="entry name" value="Ribonuclease H-like superfamily/Ribonuclease H"/>
    <property type="match status" value="1"/>
</dbReference>
<proteinExistence type="predicted"/>